<evidence type="ECO:0000256" key="3">
    <source>
        <dbReference type="ARBA" id="ARBA00023110"/>
    </source>
</evidence>
<dbReference type="InterPro" id="IPR001179">
    <property type="entry name" value="PPIase_FKBP_dom"/>
</dbReference>
<dbReference type="InterPro" id="IPR046357">
    <property type="entry name" value="PPIase_dom_sf"/>
</dbReference>
<name>A0A0B7IGK6_9FLAO</name>
<proteinExistence type="predicted"/>
<keyword evidence="5" id="KW-0732">Signal</keyword>
<dbReference type="RefSeq" id="WP_041985670.1">
    <property type="nucleotide sequence ID" value="NZ_CP022382.1"/>
</dbReference>
<dbReference type="EC" id="5.2.1.8" evidence="2 4"/>
<evidence type="ECO:0000259" key="6">
    <source>
        <dbReference type="PROSITE" id="PS50059"/>
    </source>
</evidence>
<evidence type="ECO:0000256" key="4">
    <source>
        <dbReference type="PROSITE-ProRule" id="PRU00277"/>
    </source>
</evidence>
<dbReference type="EMBL" id="CDOE01000063">
    <property type="protein sequence ID" value="CEN36372.1"/>
    <property type="molecule type" value="Genomic_DNA"/>
</dbReference>
<accession>A0A0B7IGK6</accession>
<dbReference type="SUPFAM" id="SSF54534">
    <property type="entry name" value="FKBP-like"/>
    <property type="match status" value="1"/>
</dbReference>
<keyword evidence="3 4" id="KW-0697">Rotamase</keyword>
<organism evidence="8 9">
    <name type="scientific">Capnocytophaga canimorsus</name>
    <dbReference type="NCBI Taxonomy" id="28188"/>
    <lineage>
        <taxon>Bacteria</taxon>
        <taxon>Pseudomonadati</taxon>
        <taxon>Bacteroidota</taxon>
        <taxon>Flavobacteriia</taxon>
        <taxon>Flavobacteriales</taxon>
        <taxon>Flavobacteriaceae</taxon>
        <taxon>Capnocytophaga</taxon>
    </lineage>
</organism>
<evidence type="ECO:0000313" key="9">
    <source>
        <dbReference type="Proteomes" id="UP000039370"/>
    </source>
</evidence>
<dbReference type="Proteomes" id="UP000044026">
    <property type="component" value="Unassembled WGS sequence"/>
</dbReference>
<evidence type="ECO:0000313" key="8">
    <source>
        <dbReference type="EMBL" id="CEN49093.1"/>
    </source>
</evidence>
<evidence type="ECO:0000313" key="10">
    <source>
        <dbReference type="Proteomes" id="UP000044026"/>
    </source>
</evidence>
<evidence type="ECO:0000256" key="1">
    <source>
        <dbReference type="ARBA" id="ARBA00000971"/>
    </source>
</evidence>
<dbReference type="Gene3D" id="3.10.50.40">
    <property type="match status" value="1"/>
</dbReference>
<evidence type="ECO:0000313" key="7">
    <source>
        <dbReference type="EMBL" id="CEN36372.1"/>
    </source>
</evidence>
<feature type="chain" id="PRO_5015034910" description="peptidylprolyl isomerase" evidence="5">
    <location>
        <begin position="23"/>
        <end position="281"/>
    </location>
</feature>
<reference evidence="9 10" key="1">
    <citation type="submission" date="2015-01" db="EMBL/GenBank/DDBJ databases">
        <authorList>
            <person name="MANFREDI Pablo"/>
        </authorList>
    </citation>
    <scope>NUCLEOTIDE SEQUENCE [LARGE SCALE GENOMIC DNA]</scope>
    <source>
        <strain evidence="8 9">Cc11</strain>
        <strain evidence="7 10">Cc12</strain>
    </source>
</reference>
<dbReference type="PROSITE" id="PS51257">
    <property type="entry name" value="PROKAR_LIPOPROTEIN"/>
    <property type="match status" value="1"/>
</dbReference>
<dbReference type="Proteomes" id="UP000039370">
    <property type="component" value="Unassembled WGS sequence"/>
</dbReference>
<keyword evidence="4 8" id="KW-0413">Isomerase</keyword>
<comment type="catalytic activity">
    <reaction evidence="1 4">
        <text>[protein]-peptidylproline (omega=180) = [protein]-peptidylproline (omega=0)</text>
        <dbReference type="Rhea" id="RHEA:16237"/>
        <dbReference type="Rhea" id="RHEA-COMP:10747"/>
        <dbReference type="Rhea" id="RHEA-COMP:10748"/>
        <dbReference type="ChEBI" id="CHEBI:83833"/>
        <dbReference type="ChEBI" id="CHEBI:83834"/>
        <dbReference type="EC" id="5.2.1.8"/>
    </reaction>
</comment>
<feature type="domain" description="PPIase FKBP-type" evidence="6">
    <location>
        <begin position="125"/>
        <end position="238"/>
    </location>
</feature>
<dbReference type="GO" id="GO:0003755">
    <property type="term" value="F:peptidyl-prolyl cis-trans isomerase activity"/>
    <property type="evidence" value="ECO:0007669"/>
    <property type="project" value="UniProtKB-KW"/>
</dbReference>
<evidence type="ECO:0000256" key="5">
    <source>
        <dbReference type="SAM" id="SignalP"/>
    </source>
</evidence>
<dbReference type="EMBL" id="CDOK01000099">
    <property type="protein sequence ID" value="CEN49093.1"/>
    <property type="molecule type" value="Genomic_DNA"/>
</dbReference>
<protein>
    <recommendedName>
        <fullName evidence="2 4">peptidylprolyl isomerase</fullName>
        <ecNumber evidence="2 4">5.2.1.8</ecNumber>
    </recommendedName>
</protein>
<sequence length="281" mass="30922">MIKRFFLSVVSASILLSVSCKKDDDTPTLKPPRDVTEVATENDASIVKYLKSHFYNYEAFQNPSSDFDYNVIIDTLAGTNANKTALFDQVTTLTLHVTDAQGKKVAHKMYYLPVQEGNGQKATVADSVFVAYKGFLLNGTVFDQNQNLSRSNWMDLIGNILNPRVSGGSIIGFREGVAQMKASADAPTVNDDGTFNVPNTYGIGLIFLPSGLAYFSQPSGRIPAYAPIAFEIKLIKTKQADHDKDGIPSIKEIEHESFGGIKFTDCDQNQIPDYLDPKKCK</sequence>
<feature type="signal peptide" evidence="5">
    <location>
        <begin position="1"/>
        <end position="22"/>
    </location>
</feature>
<dbReference type="PROSITE" id="PS50059">
    <property type="entry name" value="FKBP_PPIASE"/>
    <property type="match status" value="1"/>
</dbReference>
<evidence type="ECO:0000256" key="2">
    <source>
        <dbReference type="ARBA" id="ARBA00013194"/>
    </source>
</evidence>
<dbReference type="AlphaFoldDB" id="A0A0B7IGK6"/>
<gene>
    <name evidence="8" type="ORF">CCAN11_1880012</name>
    <name evidence="7" type="ORF">CCAN12_660030</name>
</gene>
<dbReference type="GeneID" id="69579503"/>